<protein>
    <submittedName>
        <fullName evidence="1">Uncharacterized protein</fullName>
    </submittedName>
</protein>
<gene>
    <name evidence="1" type="ORF">EVA_02249</name>
</gene>
<reference evidence="1" key="1">
    <citation type="journal article" date="2012" name="PLoS ONE">
        <title>Gene sets for utilization of primary and secondary nutrition supplies in the distal gut of endangered iberian lynx.</title>
        <authorList>
            <person name="Alcaide M."/>
            <person name="Messina E."/>
            <person name="Richter M."/>
            <person name="Bargiela R."/>
            <person name="Peplies J."/>
            <person name="Huws S.A."/>
            <person name="Newbold C.J."/>
            <person name="Golyshin P.N."/>
            <person name="Simon M.A."/>
            <person name="Lopez G."/>
            <person name="Yakimov M.M."/>
            <person name="Ferrer M."/>
        </authorList>
    </citation>
    <scope>NUCLEOTIDE SEQUENCE</scope>
</reference>
<comment type="caution">
    <text evidence="1">The sequence shown here is derived from an EMBL/GenBank/DDBJ whole genome shotgun (WGS) entry which is preliminary data.</text>
</comment>
<organism evidence="1">
    <name type="scientific">gut metagenome</name>
    <dbReference type="NCBI Taxonomy" id="749906"/>
    <lineage>
        <taxon>unclassified sequences</taxon>
        <taxon>metagenomes</taxon>
        <taxon>organismal metagenomes</taxon>
    </lineage>
</organism>
<dbReference type="EMBL" id="AMCI01000345">
    <property type="protein sequence ID" value="EJX09640.1"/>
    <property type="molecule type" value="Genomic_DNA"/>
</dbReference>
<evidence type="ECO:0000313" key="1">
    <source>
        <dbReference type="EMBL" id="EJX09640.1"/>
    </source>
</evidence>
<sequence>MKKLKRFIVKSQSLLTKEEMALIQGGLSIDALDYCSPNDAGKTCVYAKHTIDGHQAYVLGECYIYTQKNEHGYIVTAYGCK</sequence>
<accession>J9H6E3</accession>
<proteinExistence type="predicted"/>
<name>J9H6E3_9ZZZZ</name>
<dbReference type="AlphaFoldDB" id="J9H6E3"/>